<evidence type="ECO:0000256" key="1">
    <source>
        <dbReference type="SAM" id="MobiDB-lite"/>
    </source>
</evidence>
<proteinExistence type="predicted"/>
<name>A0A9W9XFN5_9EURO</name>
<reference evidence="2" key="1">
    <citation type="submission" date="2022-12" db="EMBL/GenBank/DDBJ databases">
        <authorList>
            <person name="Petersen C."/>
        </authorList>
    </citation>
    <scope>NUCLEOTIDE SEQUENCE</scope>
    <source>
        <strain evidence="2">IBT 30728</strain>
    </source>
</reference>
<accession>A0A9W9XFN5</accession>
<dbReference type="AlphaFoldDB" id="A0A9W9XFN5"/>
<protein>
    <submittedName>
        <fullName evidence="2">Uncharacterized protein</fullName>
    </submittedName>
</protein>
<dbReference type="RefSeq" id="XP_056792202.1">
    <property type="nucleotide sequence ID" value="XM_056932243.1"/>
</dbReference>
<comment type="caution">
    <text evidence="2">The sequence shown here is derived from an EMBL/GenBank/DDBJ whole genome shotgun (WGS) entry which is preliminary data.</text>
</comment>
<dbReference type="EMBL" id="JAPWDQ010000003">
    <property type="protein sequence ID" value="KAJ5491073.1"/>
    <property type="molecule type" value="Genomic_DNA"/>
</dbReference>
<sequence length="162" mass="17464">MLLIPVTAVTAAIAAQSRTSDQSSMSVDAMQCRRLLAAASVLPSVLFDPLGVNDQAHWHDHQPVLSTNWGYVCPLDQRSAAEMKVSRRPSNGHCLHITNTVSISQASAVETRGALPASMPRESWSPRSGSANAEVKACSSHYPLLSSLTRRGRVHEPLQDVP</sequence>
<organism evidence="2 3">
    <name type="scientific">Penicillium diatomitis</name>
    <dbReference type="NCBI Taxonomy" id="2819901"/>
    <lineage>
        <taxon>Eukaryota</taxon>
        <taxon>Fungi</taxon>
        <taxon>Dikarya</taxon>
        <taxon>Ascomycota</taxon>
        <taxon>Pezizomycotina</taxon>
        <taxon>Eurotiomycetes</taxon>
        <taxon>Eurotiomycetidae</taxon>
        <taxon>Eurotiales</taxon>
        <taxon>Aspergillaceae</taxon>
        <taxon>Penicillium</taxon>
    </lineage>
</organism>
<evidence type="ECO:0000313" key="3">
    <source>
        <dbReference type="Proteomes" id="UP001148312"/>
    </source>
</evidence>
<dbReference type="GeneID" id="81622492"/>
<reference evidence="2" key="2">
    <citation type="journal article" date="2023" name="IMA Fungus">
        <title>Comparative genomic study of the Penicillium genus elucidates a diverse pangenome and 15 lateral gene transfer events.</title>
        <authorList>
            <person name="Petersen C."/>
            <person name="Sorensen T."/>
            <person name="Nielsen M.R."/>
            <person name="Sondergaard T.E."/>
            <person name="Sorensen J.L."/>
            <person name="Fitzpatrick D.A."/>
            <person name="Frisvad J.C."/>
            <person name="Nielsen K.L."/>
        </authorList>
    </citation>
    <scope>NUCLEOTIDE SEQUENCE</scope>
    <source>
        <strain evidence="2">IBT 30728</strain>
    </source>
</reference>
<evidence type="ECO:0000313" key="2">
    <source>
        <dbReference type="EMBL" id="KAJ5491073.1"/>
    </source>
</evidence>
<gene>
    <name evidence="2" type="ORF">N7539_002640</name>
</gene>
<dbReference type="Proteomes" id="UP001148312">
    <property type="component" value="Unassembled WGS sequence"/>
</dbReference>
<keyword evidence="3" id="KW-1185">Reference proteome</keyword>
<feature type="region of interest" description="Disordered" evidence="1">
    <location>
        <begin position="112"/>
        <end position="132"/>
    </location>
</feature>